<protein>
    <submittedName>
        <fullName evidence="1">Uncharacterized protein</fullName>
    </submittedName>
</protein>
<evidence type="ECO:0000313" key="2">
    <source>
        <dbReference type="Proteomes" id="UP000182888"/>
    </source>
</evidence>
<reference evidence="2" key="1">
    <citation type="submission" date="2014-08" db="EMBL/GenBank/DDBJ databases">
        <authorList>
            <person name="Edwards T."/>
        </authorList>
    </citation>
    <scope>NUCLEOTIDE SEQUENCE [LARGE SCALE GENOMIC DNA]</scope>
</reference>
<organism evidence="1 2">
    <name type="scientific">Mesorhizobium plurifarium</name>
    <dbReference type="NCBI Taxonomy" id="69974"/>
    <lineage>
        <taxon>Bacteria</taxon>
        <taxon>Pseudomonadati</taxon>
        <taxon>Pseudomonadota</taxon>
        <taxon>Alphaproteobacteria</taxon>
        <taxon>Hyphomicrobiales</taxon>
        <taxon>Phyllobacteriaceae</taxon>
        <taxon>Mesorhizobium</taxon>
    </lineage>
</organism>
<sequence>MVTRPICGDRIPHPRIPLQNNCWHKFSLEHLTAALPGTLPVSMLFASDGPGKKPGTAVK</sequence>
<name>A0A0K2VTY2_MESPL</name>
<proteinExistence type="predicted"/>
<dbReference type="EMBL" id="CCND01000010">
    <property type="protein sequence ID" value="CDX53878.1"/>
    <property type="molecule type" value="Genomic_DNA"/>
</dbReference>
<gene>
    <name evidence="1" type="ORF">MPL1032_180217</name>
</gene>
<accession>A0A0K2VTY2</accession>
<dbReference type="AlphaFoldDB" id="A0A0K2VTY2"/>
<evidence type="ECO:0000313" key="1">
    <source>
        <dbReference type="EMBL" id="CDX53878.1"/>
    </source>
</evidence>
<dbReference type="Proteomes" id="UP000182888">
    <property type="component" value="Unassembled WGS sequence"/>
</dbReference>